<dbReference type="SUPFAM" id="SSF103473">
    <property type="entry name" value="MFS general substrate transporter"/>
    <property type="match status" value="1"/>
</dbReference>
<dbReference type="GO" id="GO:0012505">
    <property type="term" value="C:endomembrane system"/>
    <property type="evidence" value="ECO:0007669"/>
    <property type="project" value="UniProtKB-SubCell"/>
</dbReference>
<keyword evidence="4 6" id="KW-1133">Transmembrane helix</keyword>
<reference evidence="7 8" key="1">
    <citation type="journal article" date="2017" name="Int. J. Syst. Evol. Microbiol.">
        <title>Arachidicoccus ginsenosidivorans sp. nov., with ginsenoside-converting activity isolated from ginseng cultivating soil.</title>
        <authorList>
            <person name="Siddiqi M.Z."/>
            <person name="Aslam Z."/>
            <person name="Im W.T."/>
        </authorList>
    </citation>
    <scope>NUCLEOTIDE SEQUENCE [LARGE SCALE GENOMIC DNA]</scope>
    <source>
        <strain evidence="7 8">Gsoil 809</strain>
    </source>
</reference>
<dbReference type="InterPro" id="IPR036259">
    <property type="entry name" value="MFS_trans_sf"/>
</dbReference>
<feature type="transmembrane region" description="Helical" evidence="6">
    <location>
        <begin position="124"/>
        <end position="144"/>
    </location>
</feature>
<dbReference type="Pfam" id="PF11700">
    <property type="entry name" value="ATG22"/>
    <property type="match status" value="2"/>
</dbReference>
<keyword evidence="8" id="KW-1185">Reference proteome</keyword>
<feature type="transmembrane region" description="Helical" evidence="6">
    <location>
        <begin position="342"/>
        <end position="359"/>
    </location>
</feature>
<dbReference type="AlphaFoldDB" id="A0A5B8VMW5"/>
<feature type="transmembrane region" description="Helical" evidence="6">
    <location>
        <begin position="197"/>
        <end position="218"/>
    </location>
</feature>
<protein>
    <submittedName>
        <fullName evidence="7">MFS transporter</fullName>
    </submittedName>
</protein>
<evidence type="ECO:0000256" key="4">
    <source>
        <dbReference type="ARBA" id="ARBA00022989"/>
    </source>
</evidence>
<keyword evidence="5 6" id="KW-0472">Membrane</keyword>
<feature type="transmembrane region" description="Helical" evidence="6">
    <location>
        <begin position="68"/>
        <end position="88"/>
    </location>
</feature>
<organism evidence="7 8">
    <name type="scientific">Arachidicoccus ginsenosidivorans</name>
    <dbReference type="NCBI Taxonomy" id="496057"/>
    <lineage>
        <taxon>Bacteria</taxon>
        <taxon>Pseudomonadati</taxon>
        <taxon>Bacteroidota</taxon>
        <taxon>Chitinophagia</taxon>
        <taxon>Chitinophagales</taxon>
        <taxon>Chitinophagaceae</taxon>
        <taxon>Arachidicoccus</taxon>
    </lineage>
</organism>
<dbReference type="Gene3D" id="1.20.1250.20">
    <property type="entry name" value="MFS general substrate transporter like domains"/>
    <property type="match status" value="1"/>
</dbReference>
<feature type="transmembrane region" description="Helical" evidence="6">
    <location>
        <begin position="287"/>
        <end position="309"/>
    </location>
</feature>
<keyword evidence="2" id="KW-0813">Transport</keyword>
<proteinExistence type="predicted"/>
<evidence type="ECO:0000313" key="8">
    <source>
        <dbReference type="Proteomes" id="UP000321291"/>
    </source>
</evidence>
<evidence type="ECO:0000256" key="3">
    <source>
        <dbReference type="ARBA" id="ARBA00022692"/>
    </source>
</evidence>
<feature type="transmembrane region" description="Helical" evidence="6">
    <location>
        <begin position="165"/>
        <end position="185"/>
    </location>
</feature>
<feature type="transmembrane region" description="Helical" evidence="6">
    <location>
        <begin position="316"/>
        <end position="336"/>
    </location>
</feature>
<feature type="transmembrane region" description="Helical" evidence="6">
    <location>
        <begin position="100"/>
        <end position="118"/>
    </location>
</feature>
<sequence length="436" mass="47654">MEITAASQKKMIRGWAMYDWANSAYNLVITSTIFPVYYDALTAVKGADGAVISRQVNLWGWHVESGALYNYAISLAYLVIAVLSPILSSIADGRGNKKRFLKFFCYTGALACCLLYFFTKERLVLGLGACIIAAIGYCGSLVFYNAYLPEIAPVELQDKVSAKGFAYGYIGSVLLQIVCFVLVLVKPFGMSDGLAARLSFLLVGLWWLGFAQITFKALPGKVKGISKKVTLWNNGLKELKKVLAEVRTMPVLKRYLTAFFFYSMGVQTVMIAATLFGSQELGLSATQLISCILIIQLVAIGGAQLMAWLSGKYGNIKVLLCVVLVWIGICVLAYFIQTALGFYIVATLVGIVMGGIQALSRSTYSKFMPATKDTASYFSLYDVTEKNAIVLGTFSFGFVQQLTGSMRYSVVALALFFMIGLSVLWTIRKKSATAAI</sequence>
<dbReference type="PANTHER" id="PTHR23519:SF1">
    <property type="entry name" value="AUTOPHAGY-RELATED PROTEIN 22"/>
    <property type="match status" value="1"/>
</dbReference>
<dbReference type="KEGG" id="agi:FSB73_15640"/>
<accession>A0A5B8VMW5</accession>
<evidence type="ECO:0000256" key="5">
    <source>
        <dbReference type="ARBA" id="ARBA00023136"/>
    </source>
</evidence>
<feature type="transmembrane region" description="Helical" evidence="6">
    <location>
        <begin position="255"/>
        <end position="275"/>
    </location>
</feature>
<dbReference type="InterPro" id="IPR050495">
    <property type="entry name" value="ATG22/LtaA_families"/>
</dbReference>
<dbReference type="Proteomes" id="UP000321291">
    <property type="component" value="Chromosome"/>
</dbReference>
<dbReference type="OrthoDB" id="9768783at2"/>
<evidence type="ECO:0000256" key="2">
    <source>
        <dbReference type="ARBA" id="ARBA00022448"/>
    </source>
</evidence>
<comment type="subcellular location">
    <subcellularLocation>
        <location evidence="1">Endomembrane system</location>
        <topology evidence="1">Multi-pass membrane protein</topology>
    </subcellularLocation>
</comment>
<evidence type="ECO:0000256" key="6">
    <source>
        <dbReference type="SAM" id="Phobius"/>
    </source>
</evidence>
<evidence type="ECO:0000256" key="1">
    <source>
        <dbReference type="ARBA" id="ARBA00004127"/>
    </source>
</evidence>
<gene>
    <name evidence="7" type="ORF">FSB73_15640</name>
</gene>
<dbReference type="InterPro" id="IPR024671">
    <property type="entry name" value="Atg22-like"/>
</dbReference>
<feature type="transmembrane region" description="Helical" evidence="6">
    <location>
        <begin position="408"/>
        <end position="427"/>
    </location>
</feature>
<evidence type="ECO:0000313" key="7">
    <source>
        <dbReference type="EMBL" id="QEC72897.1"/>
    </source>
</evidence>
<dbReference type="EMBL" id="CP042434">
    <property type="protein sequence ID" value="QEC72897.1"/>
    <property type="molecule type" value="Genomic_DNA"/>
</dbReference>
<feature type="transmembrane region" description="Helical" evidence="6">
    <location>
        <begin position="20"/>
        <end position="38"/>
    </location>
</feature>
<keyword evidence="3 6" id="KW-0812">Transmembrane</keyword>
<dbReference type="PANTHER" id="PTHR23519">
    <property type="entry name" value="AUTOPHAGY-RELATED PROTEIN 22"/>
    <property type="match status" value="1"/>
</dbReference>
<name>A0A5B8VMW5_9BACT</name>
<dbReference type="RefSeq" id="WP_146784217.1">
    <property type="nucleotide sequence ID" value="NZ_CP042434.1"/>
</dbReference>